<dbReference type="Proteomes" id="UP001218218">
    <property type="component" value="Unassembled WGS sequence"/>
</dbReference>
<proteinExistence type="predicted"/>
<comment type="caution">
    <text evidence="1">The sequence shown here is derived from an EMBL/GenBank/DDBJ whole genome shotgun (WGS) entry which is preliminary data.</text>
</comment>
<keyword evidence="2" id="KW-1185">Reference proteome</keyword>
<evidence type="ECO:0000313" key="2">
    <source>
        <dbReference type="Proteomes" id="UP001218218"/>
    </source>
</evidence>
<gene>
    <name evidence="1" type="ORF">DFH08DRAFT_710363</name>
</gene>
<sequence>MYRIPHYYRDQGAALLEGSVRFRVTSWNAPSSFQHGYDLLSPSGIPWQVTLPHHRLHAAQYMLASVISWWRRIW</sequence>
<name>A0AAD7EI81_9AGAR</name>
<organism evidence="1 2">
    <name type="scientific">Mycena albidolilacea</name>
    <dbReference type="NCBI Taxonomy" id="1033008"/>
    <lineage>
        <taxon>Eukaryota</taxon>
        <taxon>Fungi</taxon>
        <taxon>Dikarya</taxon>
        <taxon>Basidiomycota</taxon>
        <taxon>Agaricomycotina</taxon>
        <taxon>Agaricomycetes</taxon>
        <taxon>Agaricomycetidae</taxon>
        <taxon>Agaricales</taxon>
        <taxon>Marasmiineae</taxon>
        <taxon>Mycenaceae</taxon>
        <taxon>Mycena</taxon>
    </lineage>
</organism>
<accession>A0AAD7EI81</accession>
<dbReference type="AlphaFoldDB" id="A0AAD7EI81"/>
<dbReference type="EMBL" id="JARIHO010000041">
    <property type="protein sequence ID" value="KAJ7327603.1"/>
    <property type="molecule type" value="Genomic_DNA"/>
</dbReference>
<evidence type="ECO:0000313" key="1">
    <source>
        <dbReference type="EMBL" id="KAJ7327603.1"/>
    </source>
</evidence>
<protein>
    <submittedName>
        <fullName evidence="1">Uncharacterized protein</fullName>
    </submittedName>
</protein>
<reference evidence="1" key="1">
    <citation type="submission" date="2023-03" db="EMBL/GenBank/DDBJ databases">
        <title>Massive genome expansion in bonnet fungi (Mycena s.s.) driven by repeated elements and novel gene families across ecological guilds.</title>
        <authorList>
            <consortium name="Lawrence Berkeley National Laboratory"/>
            <person name="Harder C.B."/>
            <person name="Miyauchi S."/>
            <person name="Viragh M."/>
            <person name="Kuo A."/>
            <person name="Thoen E."/>
            <person name="Andreopoulos B."/>
            <person name="Lu D."/>
            <person name="Skrede I."/>
            <person name="Drula E."/>
            <person name="Henrissat B."/>
            <person name="Morin E."/>
            <person name="Kohler A."/>
            <person name="Barry K."/>
            <person name="LaButti K."/>
            <person name="Morin E."/>
            <person name="Salamov A."/>
            <person name="Lipzen A."/>
            <person name="Mereny Z."/>
            <person name="Hegedus B."/>
            <person name="Baldrian P."/>
            <person name="Stursova M."/>
            <person name="Weitz H."/>
            <person name="Taylor A."/>
            <person name="Grigoriev I.V."/>
            <person name="Nagy L.G."/>
            <person name="Martin F."/>
            <person name="Kauserud H."/>
        </authorList>
    </citation>
    <scope>NUCLEOTIDE SEQUENCE</scope>
    <source>
        <strain evidence="1">CBHHK002</strain>
    </source>
</reference>